<dbReference type="KEGG" id="vg:5130327"/>
<feature type="transmembrane region" description="Helical" evidence="1">
    <location>
        <begin position="36"/>
        <end position="57"/>
    </location>
</feature>
<accession>A0A6H0X5R0</accession>
<name>A0A6H0X5R0_BPTWO</name>
<dbReference type="RefSeq" id="YP_238656.1">
    <property type="nucleotide sequence ID" value="NC_007021.1"/>
</dbReference>
<sequence>MISSIIEFIVISIISVVSVGVFGFMWYAVFYTKDKVLLSVAILLTVILGLSGLGATLDYFGL</sequence>
<dbReference type="Proteomes" id="UP000503318">
    <property type="component" value="Segment"/>
</dbReference>
<organism evidence="3 4">
    <name type="scientific">Staphylococcus phage Twort (strain DSM 17442 / HER 48)</name>
    <name type="common">Bacteriophage Twort</name>
    <dbReference type="NCBI Taxonomy" id="2908167"/>
    <lineage>
        <taxon>Viruses</taxon>
        <taxon>Duplodnaviria</taxon>
        <taxon>Heunggongvirae</taxon>
        <taxon>Uroviricota</taxon>
        <taxon>Caudoviricetes</taxon>
        <taxon>Herelleviridae</taxon>
        <taxon>Twortvirinae</taxon>
        <taxon>Twortvirus</taxon>
        <taxon>Twortvirus twort</taxon>
    </lineage>
</organism>
<gene>
    <name evidence="2" type="ORF">TwortDSMZ_009</name>
    <name evidence="3" type="ORF">TwortDSMZ_198</name>
</gene>
<proteinExistence type="predicted"/>
<evidence type="ECO:0000313" key="3">
    <source>
        <dbReference type="EMBL" id="QIW89192.1"/>
    </source>
</evidence>
<feature type="transmembrane region" description="Helical" evidence="1">
    <location>
        <begin position="6"/>
        <end position="29"/>
    </location>
</feature>
<reference evidence="3 4" key="1">
    <citation type="submission" date="2020-03" db="EMBL/GenBank/DDBJ databases">
        <title>Variable regions in the genome of staphylococcal bacteriophage Twort.</title>
        <authorList>
            <person name="Glowacka-Rutkowska A."/>
            <person name="Gawor J."/>
            <person name="Lobocka M."/>
        </authorList>
    </citation>
    <scope>NUCLEOTIDE SEQUENCE [LARGE SCALE GENOMIC DNA]</scope>
</reference>
<keyword evidence="1" id="KW-0812">Transmembrane</keyword>
<evidence type="ECO:0000313" key="4">
    <source>
        <dbReference type="Proteomes" id="UP000503318"/>
    </source>
</evidence>
<dbReference type="EMBL" id="MT151386">
    <property type="protein sequence ID" value="QIW89192.1"/>
    <property type="molecule type" value="Genomic_DNA"/>
</dbReference>
<organismHost>
    <name type="scientific">Twortvirus twort</name>
    <dbReference type="NCBI Taxonomy" id="55510"/>
</organismHost>
<dbReference type="EMBL" id="MT151386">
    <property type="protein sequence ID" value="QIW89021.1"/>
    <property type="molecule type" value="Genomic_DNA"/>
</dbReference>
<evidence type="ECO:0000313" key="2">
    <source>
        <dbReference type="EMBL" id="QIW89021.1"/>
    </source>
</evidence>
<evidence type="ECO:0000256" key="1">
    <source>
        <dbReference type="SAM" id="Phobius"/>
    </source>
</evidence>
<keyword evidence="1" id="KW-0472">Membrane</keyword>
<keyword evidence="1" id="KW-1133">Transmembrane helix</keyword>
<protein>
    <submittedName>
        <fullName evidence="3">Uncharacterized protein</fullName>
    </submittedName>
</protein>